<name>A0AC35GIP5_9BILA</name>
<evidence type="ECO:0000313" key="1">
    <source>
        <dbReference type="Proteomes" id="UP000887580"/>
    </source>
</evidence>
<protein>
    <submittedName>
        <fullName evidence="2">Uncharacterized protein</fullName>
    </submittedName>
</protein>
<accession>A0AC35GIP5</accession>
<dbReference type="WBParaSite" id="PS1159_v2.g5386.t1">
    <property type="protein sequence ID" value="PS1159_v2.g5386.t1"/>
    <property type="gene ID" value="PS1159_v2.g5386"/>
</dbReference>
<evidence type="ECO:0000313" key="2">
    <source>
        <dbReference type="WBParaSite" id="PS1159_v2.g5386.t1"/>
    </source>
</evidence>
<sequence length="75" mass="9308">MLQKNKIEGIKRNIHYTFTSVEHCEDTFTFKNTSTRFMKVKLSIFKFQYPYMLQYPNNERRTKRKEIRKQLKLKN</sequence>
<dbReference type="Proteomes" id="UP000887580">
    <property type="component" value="Unplaced"/>
</dbReference>
<proteinExistence type="predicted"/>
<reference evidence="2" key="1">
    <citation type="submission" date="2022-11" db="UniProtKB">
        <authorList>
            <consortium name="WormBaseParasite"/>
        </authorList>
    </citation>
    <scope>IDENTIFICATION</scope>
</reference>
<organism evidence="1 2">
    <name type="scientific">Panagrolaimus sp. PS1159</name>
    <dbReference type="NCBI Taxonomy" id="55785"/>
    <lineage>
        <taxon>Eukaryota</taxon>
        <taxon>Metazoa</taxon>
        <taxon>Ecdysozoa</taxon>
        <taxon>Nematoda</taxon>
        <taxon>Chromadorea</taxon>
        <taxon>Rhabditida</taxon>
        <taxon>Tylenchina</taxon>
        <taxon>Panagrolaimomorpha</taxon>
        <taxon>Panagrolaimoidea</taxon>
        <taxon>Panagrolaimidae</taxon>
        <taxon>Panagrolaimus</taxon>
    </lineage>
</organism>